<keyword evidence="2" id="KW-0444">Lipid biosynthesis</keyword>
<accession>A0A9Y1I421</accession>
<dbReference type="NCBIfam" id="NF041504">
    <property type="entry name" value="AccA_sub"/>
    <property type="match status" value="1"/>
</dbReference>
<comment type="similarity">
    <text evidence="2">Belongs to the AccA family.</text>
</comment>
<dbReference type="PRINTS" id="PR01069">
    <property type="entry name" value="ACCCTRFRASEA"/>
</dbReference>
<dbReference type="HAMAP" id="MF_00823">
    <property type="entry name" value="AcetylCoA_CT_alpha"/>
    <property type="match status" value="1"/>
</dbReference>
<evidence type="ECO:0000256" key="1">
    <source>
        <dbReference type="ARBA" id="ARBA00004956"/>
    </source>
</evidence>
<dbReference type="AlphaFoldDB" id="A0A9Y1I421"/>
<name>A0A9Y1I421_9RHOD</name>
<evidence type="ECO:0000313" key="3">
    <source>
        <dbReference type="EMBL" id="WDB00025.1"/>
    </source>
</evidence>
<geneLocation type="plastid" evidence="3"/>
<dbReference type="PANTHER" id="PTHR42853:SF3">
    <property type="entry name" value="ACETYL-COENZYME A CARBOXYLASE CARBOXYL TRANSFERASE SUBUNIT ALPHA, CHLOROPLASTIC"/>
    <property type="match status" value="1"/>
</dbReference>
<dbReference type="GO" id="GO:2001295">
    <property type="term" value="P:malonyl-CoA biosynthetic process"/>
    <property type="evidence" value="ECO:0007669"/>
    <property type="project" value="UniProtKB-UniRule"/>
</dbReference>
<dbReference type="PANTHER" id="PTHR42853">
    <property type="entry name" value="ACETYL-COENZYME A CARBOXYLASE CARBOXYL TRANSFERASE SUBUNIT ALPHA"/>
    <property type="match status" value="1"/>
</dbReference>
<gene>
    <name evidence="2 3" type="primary">accA</name>
    <name evidence="3" type="ORF">CspTHAL103_100</name>
</gene>
<comment type="subunit">
    <text evidence="2">Acetyl-CoA carboxylase is a heterohexamer composed of biotin carboxyl carrier protein (AccB), biotin carboxylase (AccC) and two subunits each of ACCase subunit alpha (AccA) and ACCase subunit beta (AccD).</text>
</comment>
<dbReference type="GO" id="GO:0009317">
    <property type="term" value="C:acetyl-CoA carboxylase complex"/>
    <property type="evidence" value="ECO:0007669"/>
    <property type="project" value="InterPro"/>
</dbReference>
<dbReference type="SUPFAM" id="SSF52096">
    <property type="entry name" value="ClpP/crotonase"/>
    <property type="match status" value="1"/>
</dbReference>
<keyword evidence="2" id="KW-0547">Nucleotide-binding</keyword>
<protein>
    <recommendedName>
        <fullName evidence="2">Acetyl-coenzyme A carboxylase carboxyl transferase subunit alpha</fullName>
        <shortName evidence="2">ACCase subunit alpha</shortName>
        <shortName evidence="2">Acetyl-CoA carboxylase carboxyltransferase subunit alpha</shortName>
        <ecNumber evidence="2">2.1.3.15</ecNumber>
    </recommendedName>
</protein>
<dbReference type="Gene3D" id="3.90.226.10">
    <property type="entry name" value="2-enoyl-CoA Hydratase, Chain A, domain 1"/>
    <property type="match status" value="1"/>
</dbReference>
<comment type="pathway">
    <text evidence="1 2">Lipid metabolism; malonyl-CoA biosynthesis; malonyl-CoA from acetyl-CoA: step 1/1.</text>
</comment>
<sequence>MTFDNQRINNDDNWDKTLIDLENNLSEMIILSKNQNIDFSLLIKRIRNRYLKIKHNLIYSLNSQDRLSIARHKKRPTTLDYINLICSDWIELHGDYIGFDDKSIIAGLAKINDVNVVIIGHQKGRDTKENIFRNFAMASPSGYRKALRLMKHANKFNMPIITFVDTPGASAGFEAEKSGQGRAIALNLREMFSLTVPLISVIIGEGGSGGALGISVSNYIMMLENAVYTVATPEACASILWKDVTKAIEASESLKISAQDLLALDIIDEIIFESCGAAHQDPPSIAKQLKERILDKLHHFDEVSPCDIKDQRYKKFRKIGFYYEIN</sequence>
<comment type="catalytic activity">
    <reaction evidence="2">
        <text>N(6)-carboxybiotinyl-L-lysyl-[protein] + acetyl-CoA = N(6)-biotinyl-L-lysyl-[protein] + malonyl-CoA</text>
        <dbReference type="Rhea" id="RHEA:54728"/>
        <dbReference type="Rhea" id="RHEA-COMP:10505"/>
        <dbReference type="Rhea" id="RHEA-COMP:10506"/>
        <dbReference type="ChEBI" id="CHEBI:57288"/>
        <dbReference type="ChEBI" id="CHEBI:57384"/>
        <dbReference type="ChEBI" id="CHEBI:83144"/>
        <dbReference type="ChEBI" id="CHEBI:83145"/>
        <dbReference type="EC" id="2.1.3.15"/>
    </reaction>
</comment>
<dbReference type="InterPro" id="IPR001095">
    <property type="entry name" value="Acetyl_CoA_COase_a_su"/>
</dbReference>
<keyword evidence="2" id="KW-0963">Cytoplasm</keyword>
<keyword evidence="3" id="KW-0934">Plastid</keyword>
<keyword evidence="2" id="KW-0276">Fatty acid metabolism</keyword>
<keyword evidence="2" id="KW-0808">Transferase</keyword>
<keyword evidence="2" id="KW-0275">Fatty acid biosynthesis</keyword>
<keyword evidence="2" id="KW-0443">Lipid metabolism</keyword>
<dbReference type="InterPro" id="IPR029045">
    <property type="entry name" value="ClpP/crotonase-like_dom_sf"/>
</dbReference>
<reference evidence="3" key="1">
    <citation type="journal article" date="2023" name="J. Phycol.">
        <title>Revised classification of the Cyanidiophyceae based on plastid genome data with descriptions of the Cavernulicolales ord. nov. and Galdieriales ord. nov. (Rhodophyta).</title>
        <authorList>
            <person name="Park S.I."/>
            <person name="Cho C.H."/>
            <person name="Ciniglia C."/>
            <person name="Huang T.Y."/>
            <person name="Liu S.L."/>
            <person name="Bustamante D.E."/>
            <person name="Calderon M.S."/>
            <person name="Mansilla A."/>
            <person name="McDermott T."/>
            <person name="Andersen R.A."/>
            <person name="Yoon H.S."/>
        </authorList>
    </citation>
    <scope>NUCLEOTIDE SEQUENCE</scope>
</reference>
<comment type="subcellular location">
    <subcellularLocation>
        <location evidence="2">Cytoplasm</location>
    </subcellularLocation>
</comment>
<dbReference type="EC" id="2.1.3.15" evidence="2"/>
<dbReference type="NCBIfam" id="TIGR00513">
    <property type="entry name" value="accA"/>
    <property type="match status" value="1"/>
</dbReference>
<dbReference type="EMBL" id="OP616817">
    <property type="protein sequence ID" value="WDB00025.1"/>
    <property type="molecule type" value="Genomic_DNA"/>
</dbReference>
<dbReference type="NCBIfam" id="NF004344">
    <property type="entry name" value="PRK05724.1"/>
    <property type="match status" value="1"/>
</dbReference>
<evidence type="ECO:0000256" key="2">
    <source>
        <dbReference type="HAMAP-Rule" id="MF_00823"/>
    </source>
</evidence>
<organism evidence="3">
    <name type="scientific">Cyanidium sp. THAL103</name>
    <dbReference type="NCBI Taxonomy" id="3027999"/>
    <lineage>
        <taxon>Eukaryota</taxon>
        <taxon>Rhodophyta</taxon>
        <taxon>Bangiophyceae</taxon>
        <taxon>Cyanidiales</taxon>
        <taxon>Cyanidiaceae</taxon>
        <taxon>Cyanidium</taxon>
    </lineage>
</organism>
<comment type="function">
    <text evidence="2">Component of the acetyl coenzyme A carboxylase (ACC) complex. First, biotin carboxylase catalyzes the carboxylation of biotin on its carrier protein (BCCP) and then the CO(2) group is transferred by the carboxyltransferase to acetyl-CoA to form malonyl-CoA.</text>
</comment>
<proteinExistence type="inferred from homology"/>
<dbReference type="GO" id="GO:0003989">
    <property type="term" value="F:acetyl-CoA carboxylase activity"/>
    <property type="evidence" value="ECO:0007669"/>
    <property type="project" value="InterPro"/>
</dbReference>
<dbReference type="GO" id="GO:0016743">
    <property type="term" value="F:carboxyl- or carbamoyltransferase activity"/>
    <property type="evidence" value="ECO:0007669"/>
    <property type="project" value="UniProtKB-UniRule"/>
</dbReference>
<dbReference type="Pfam" id="PF03255">
    <property type="entry name" value="ACCA"/>
    <property type="match status" value="1"/>
</dbReference>
<dbReference type="GO" id="GO:0006633">
    <property type="term" value="P:fatty acid biosynthetic process"/>
    <property type="evidence" value="ECO:0007669"/>
    <property type="project" value="UniProtKB-KW"/>
</dbReference>
<dbReference type="GO" id="GO:0005524">
    <property type="term" value="F:ATP binding"/>
    <property type="evidence" value="ECO:0007669"/>
    <property type="project" value="UniProtKB-KW"/>
</dbReference>
<keyword evidence="2" id="KW-0067">ATP-binding</keyword>